<dbReference type="GO" id="GO:0019843">
    <property type="term" value="F:rRNA binding"/>
    <property type="evidence" value="ECO:0007669"/>
    <property type="project" value="UniProtKB-UniRule"/>
</dbReference>
<dbReference type="InterPro" id="IPR013025">
    <property type="entry name" value="Ribosomal_uL23-like"/>
</dbReference>
<gene>
    <name evidence="4 5" type="primary">rplW</name>
</gene>
<comment type="function">
    <text evidence="4">One of the early assembly proteins it binds 23S rRNA. One of the proteins that surrounds the polypeptide exit tunnel on the outside of the ribosome. Forms the main docking site for trigger factor binding to the ribosome.</text>
</comment>
<evidence type="ECO:0000256" key="4">
    <source>
        <dbReference type="HAMAP-Rule" id="MF_01369"/>
    </source>
</evidence>
<reference evidence="5" key="1">
    <citation type="journal article" date="2015" name="ISME J.">
        <title>Aquifer environment selects for microbial species cohorts in sediment and groundwater.</title>
        <authorList>
            <person name="Hug L.A."/>
            <person name="Thomas B.C."/>
            <person name="Brown C.T."/>
            <person name="Frischkorn K.R."/>
            <person name="Williams K.H."/>
            <person name="Tringe S.G."/>
            <person name="Banfield J.F."/>
        </authorList>
    </citation>
    <scope>NUCLEOTIDE SEQUENCE</scope>
</reference>
<dbReference type="PANTHER" id="PTHR11620">
    <property type="entry name" value="60S RIBOSOMAL PROTEIN L23A"/>
    <property type="match status" value="1"/>
</dbReference>
<protein>
    <recommendedName>
        <fullName evidence="4">Large ribosomal subunit protein uL23</fullName>
    </recommendedName>
</protein>
<dbReference type="NCBIfam" id="NF004363">
    <property type="entry name" value="PRK05738.2-4"/>
    <property type="match status" value="1"/>
</dbReference>
<accession>A0A0H4T155</accession>
<dbReference type="GO" id="GO:0003735">
    <property type="term" value="F:structural constituent of ribosome"/>
    <property type="evidence" value="ECO:0007669"/>
    <property type="project" value="InterPro"/>
</dbReference>
<dbReference type="Pfam" id="PF00276">
    <property type="entry name" value="Ribosomal_L23"/>
    <property type="match status" value="1"/>
</dbReference>
<name>A0A0H4T155_9BACT</name>
<keyword evidence="2 4" id="KW-0689">Ribosomal protein</keyword>
<evidence type="ECO:0000256" key="1">
    <source>
        <dbReference type="ARBA" id="ARBA00006700"/>
    </source>
</evidence>
<dbReference type="GO" id="GO:1990904">
    <property type="term" value="C:ribonucleoprotein complex"/>
    <property type="evidence" value="ECO:0007669"/>
    <property type="project" value="UniProtKB-KW"/>
</dbReference>
<dbReference type="InterPro" id="IPR012677">
    <property type="entry name" value="Nucleotide-bd_a/b_plait_sf"/>
</dbReference>
<sequence>MSVLHRTVVRPIVTEKSSAAFQARKEYAFMADPLATKREIKAAIEGLFSVTVVSVRTLQQRSKRRTMGRRPGRKPRWKKAYVLLREGDAIQGVFEG</sequence>
<comment type="similarity">
    <text evidence="1 4">Belongs to the universal ribosomal protein uL23 family.</text>
</comment>
<dbReference type="SUPFAM" id="SSF54189">
    <property type="entry name" value="Ribosomal proteins S24e, L23 and L15e"/>
    <property type="match status" value="1"/>
</dbReference>
<evidence type="ECO:0000313" key="5">
    <source>
        <dbReference type="EMBL" id="AKQ01311.1"/>
    </source>
</evidence>
<evidence type="ECO:0000256" key="3">
    <source>
        <dbReference type="ARBA" id="ARBA00023274"/>
    </source>
</evidence>
<comment type="subunit">
    <text evidence="4">Part of the 50S ribosomal subunit. Contacts protein L29, and trigger factor when it is bound to the ribosome.</text>
</comment>
<dbReference type="InterPro" id="IPR012678">
    <property type="entry name" value="Ribosomal_uL23/eL15/eS24_sf"/>
</dbReference>
<evidence type="ECO:0000256" key="2">
    <source>
        <dbReference type="ARBA" id="ARBA00022980"/>
    </source>
</evidence>
<keyword evidence="3 4" id="KW-0687">Ribonucleoprotein</keyword>
<keyword evidence="4" id="KW-0699">rRNA-binding</keyword>
<dbReference type="EMBL" id="KT006960">
    <property type="protein sequence ID" value="AKQ01311.1"/>
    <property type="molecule type" value="Genomic_DNA"/>
</dbReference>
<dbReference type="GO" id="GO:0005840">
    <property type="term" value="C:ribosome"/>
    <property type="evidence" value="ECO:0007669"/>
    <property type="project" value="UniProtKB-KW"/>
</dbReference>
<proteinExistence type="inferred from homology"/>
<dbReference type="GO" id="GO:0006412">
    <property type="term" value="P:translation"/>
    <property type="evidence" value="ECO:0007669"/>
    <property type="project" value="UniProtKB-UniRule"/>
</dbReference>
<dbReference type="HAMAP" id="MF_01369_B">
    <property type="entry name" value="Ribosomal_uL23_B"/>
    <property type="match status" value="1"/>
</dbReference>
<dbReference type="AlphaFoldDB" id="A0A0H4T155"/>
<dbReference type="Gene3D" id="3.30.70.330">
    <property type="match status" value="1"/>
</dbReference>
<keyword evidence="4" id="KW-0694">RNA-binding</keyword>
<organism evidence="5">
    <name type="scientific">uncultured Gemmatimonadetes bacterium Rifle_16ft_4_minimus_1650</name>
    <dbReference type="NCBI Taxonomy" id="1665094"/>
    <lineage>
        <taxon>Bacteria</taxon>
        <taxon>Pseudomonadati</taxon>
        <taxon>Gemmatimonadota</taxon>
        <taxon>environmental samples</taxon>
    </lineage>
</organism>